<evidence type="ECO:0000313" key="1">
    <source>
        <dbReference type="EMBL" id="CAJ2503254.1"/>
    </source>
</evidence>
<sequence length="170" mass="18349">MLVDVHKAQTKYGLNSFATALHESFIPSVTGEFIIKSLDEAHEIIARLEQGTTQHAKPSAGGALTLVNEMAAEGVPIGLVLQGLVKLHGALAPTCCYEAPLYQGDESTEFNRFDITTLLQGYEPRMRCRLCEYSLQPTSSVVANAVAPEDTSTQLDRCLHATRISGSLAT</sequence>
<gene>
    <name evidence="1" type="ORF">KHLLAP_LOCUS3722</name>
</gene>
<dbReference type="EMBL" id="CAUWAG010000004">
    <property type="protein sequence ID" value="CAJ2503254.1"/>
    <property type="molecule type" value="Genomic_DNA"/>
</dbReference>
<accession>A0AAI8YFX0</accession>
<comment type="caution">
    <text evidence="1">The sequence shown here is derived from an EMBL/GenBank/DDBJ whole genome shotgun (WGS) entry which is preliminary data.</text>
</comment>
<protein>
    <submittedName>
        <fullName evidence="1">Uu.00g106480.m01.CDS01</fullName>
    </submittedName>
</protein>
<dbReference type="Proteomes" id="UP001295740">
    <property type="component" value="Unassembled WGS sequence"/>
</dbReference>
<dbReference type="AlphaFoldDB" id="A0AAI8YFX0"/>
<evidence type="ECO:0000313" key="2">
    <source>
        <dbReference type="Proteomes" id="UP001295740"/>
    </source>
</evidence>
<organism evidence="1 2">
    <name type="scientific">Anthostomella pinea</name>
    <dbReference type="NCBI Taxonomy" id="933095"/>
    <lineage>
        <taxon>Eukaryota</taxon>
        <taxon>Fungi</taxon>
        <taxon>Dikarya</taxon>
        <taxon>Ascomycota</taxon>
        <taxon>Pezizomycotina</taxon>
        <taxon>Sordariomycetes</taxon>
        <taxon>Xylariomycetidae</taxon>
        <taxon>Xylariales</taxon>
        <taxon>Xylariaceae</taxon>
        <taxon>Anthostomella</taxon>
    </lineage>
</organism>
<reference evidence="1" key="1">
    <citation type="submission" date="2023-10" db="EMBL/GenBank/DDBJ databases">
        <authorList>
            <person name="Hackl T."/>
        </authorList>
    </citation>
    <scope>NUCLEOTIDE SEQUENCE</scope>
</reference>
<keyword evidence="2" id="KW-1185">Reference proteome</keyword>
<name>A0AAI8YFX0_9PEZI</name>
<proteinExistence type="predicted"/>